<dbReference type="Proteomes" id="UP000693672">
    <property type="component" value="Unassembled WGS sequence"/>
</dbReference>
<dbReference type="PANTHER" id="PTHR43649:SF14">
    <property type="entry name" value="BLR3389 PROTEIN"/>
    <property type="match status" value="1"/>
</dbReference>
<keyword evidence="1" id="KW-0732">Signal</keyword>
<gene>
    <name evidence="2" type="ORF">PAESOLCIP111_05592</name>
</gene>
<sequence>MDRNRKRTFGLLMSAAAFIFVTACNSGGTAPTAETAKPVVNDKTESADLVVLSKVPSITQDEFDRTIAAPIQAKYPNYKVKYIIDGKETTLDKMMVAGQAPDITITSIGGMYSALIPLSLEYDLTELIKKYNFNLNRIEPSTIESLKNATSKGAIYGLPKYTNGVVLFYNKDVFKKFGVPFPTDGMTWDEVLKLATTMTRVDNGTQYRGMGFFYSNMLTENQLSAPFLNPKEDKSAVNGPLFQKLLQTYKSFYDIPGNKPTEDLSADKELTAFQKNRNMAMVMAPLSGYGRFESDPDLDWDLVSAPTFSDLPKVGYQPNTIYYFISNANKQADQAFKAVVELLSDDVQLQANKEARPTVLNDEKIRATLGSNHKLFKDKNFKSLYYNKFAPIPPANEKLAPLVNASSIVQSEFAAMIKNSTDVNTALRQADEKINQAISTAKNK</sequence>
<evidence type="ECO:0000313" key="3">
    <source>
        <dbReference type="Proteomes" id="UP000693672"/>
    </source>
</evidence>
<keyword evidence="3" id="KW-1185">Reference proteome</keyword>
<name>A0A916K6F7_9BACL</name>
<reference evidence="2" key="1">
    <citation type="submission" date="2021-06" db="EMBL/GenBank/DDBJ databases">
        <authorList>
            <person name="Criscuolo A."/>
        </authorList>
    </citation>
    <scope>NUCLEOTIDE SEQUENCE</scope>
    <source>
        <strain evidence="2">CIP111600</strain>
    </source>
</reference>
<dbReference type="AlphaFoldDB" id="A0A916K6F7"/>
<feature type="chain" id="PRO_5039270976" description="Extracellular solute-binding protein" evidence="1">
    <location>
        <begin position="24"/>
        <end position="444"/>
    </location>
</feature>
<evidence type="ECO:0000313" key="2">
    <source>
        <dbReference type="EMBL" id="CAG7648403.1"/>
    </source>
</evidence>
<dbReference type="PANTHER" id="PTHR43649">
    <property type="entry name" value="ARABINOSE-BINDING PROTEIN-RELATED"/>
    <property type="match status" value="1"/>
</dbReference>
<feature type="signal peptide" evidence="1">
    <location>
        <begin position="1"/>
        <end position="23"/>
    </location>
</feature>
<dbReference type="Pfam" id="PF01547">
    <property type="entry name" value="SBP_bac_1"/>
    <property type="match status" value="1"/>
</dbReference>
<proteinExistence type="predicted"/>
<dbReference type="RefSeq" id="WP_218095303.1">
    <property type="nucleotide sequence ID" value="NZ_CAJVAS010000042.1"/>
</dbReference>
<dbReference type="EMBL" id="CAJVAS010000042">
    <property type="protein sequence ID" value="CAG7648403.1"/>
    <property type="molecule type" value="Genomic_DNA"/>
</dbReference>
<accession>A0A916K6F7</accession>
<comment type="caution">
    <text evidence="2">The sequence shown here is derived from an EMBL/GenBank/DDBJ whole genome shotgun (WGS) entry which is preliminary data.</text>
</comment>
<protein>
    <recommendedName>
        <fullName evidence="4">Extracellular solute-binding protein</fullName>
    </recommendedName>
</protein>
<dbReference type="InterPro" id="IPR006059">
    <property type="entry name" value="SBP"/>
</dbReference>
<organism evidence="2 3">
    <name type="scientific">Paenibacillus solanacearum</name>
    <dbReference type="NCBI Taxonomy" id="2048548"/>
    <lineage>
        <taxon>Bacteria</taxon>
        <taxon>Bacillati</taxon>
        <taxon>Bacillota</taxon>
        <taxon>Bacilli</taxon>
        <taxon>Bacillales</taxon>
        <taxon>Paenibacillaceae</taxon>
        <taxon>Paenibacillus</taxon>
    </lineage>
</organism>
<dbReference type="InterPro" id="IPR050490">
    <property type="entry name" value="Bact_solute-bd_prot1"/>
</dbReference>
<dbReference type="PROSITE" id="PS51257">
    <property type="entry name" value="PROKAR_LIPOPROTEIN"/>
    <property type="match status" value="1"/>
</dbReference>
<evidence type="ECO:0008006" key="4">
    <source>
        <dbReference type="Google" id="ProtNLM"/>
    </source>
</evidence>
<evidence type="ECO:0000256" key="1">
    <source>
        <dbReference type="SAM" id="SignalP"/>
    </source>
</evidence>